<reference evidence="7 8" key="1">
    <citation type="journal article" date="2018" name="IMA Fungus">
        <title>IMA Genome-F 9: Draft genome sequence of Annulohypoxylon stygium, Aspergillus mulundensis, Berkeleyomyces basicola (syn. Thielaviopsis basicola), Ceratocystis smalleyi, two Cercospora beticola strains, Coleophoma cylindrospora, Fusarium fracticaudum, Phialophora cf. hyalina, and Morchella septimelata.</title>
        <authorList>
            <person name="Wingfield B.D."/>
            <person name="Bills G.F."/>
            <person name="Dong Y."/>
            <person name="Huang W."/>
            <person name="Nel W.J."/>
            <person name="Swalarsk-Parry B.S."/>
            <person name="Vaghefi N."/>
            <person name="Wilken P.M."/>
            <person name="An Z."/>
            <person name="de Beer Z.W."/>
            <person name="De Vos L."/>
            <person name="Chen L."/>
            <person name="Duong T.A."/>
            <person name="Gao Y."/>
            <person name="Hammerbacher A."/>
            <person name="Kikkert J.R."/>
            <person name="Li Y."/>
            <person name="Li H."/>
            <person name="Li K."/>
            <person name="Li Q."/>
            <person name="Liu X."/>
            <person name="Ma X."/>
            <person name="Naidoo K."/>
            <person name="Pethybridge S.J."/>
            <person name="Sun J."/>
            <person name="Steenkamp E.T."/>
            <person name="van der Nest M.A."/>
            <person name="van Wyk S."/>
            <person name="Wingfield M.J."/>
            <person name="Xiong C."/>
            <person name="Yue Q."/>
            <person name="Zhang X."/>
        </authorList>
    </citation>
    <scope>NUCLEOTIDE SEQUENCE [LARGE SCALE GENOMIC DNA]</scope>
    <source>
        <strain evidence="7 8">BP6252</strain>
    </source>
</reference>
<evidence type="ECO:0000313" key="8">
    <source>
        <dbReference type="Proteomes" id="UP000256645"/>
    </source>
</evidence>
<gene>
    <name evidence="7" type="ORF">BP6252_14022</name>
</gene>
<name>A0A3D8Q4E0_9HELO</name>
<evidence type="ECO:0000313" key="7">
    <source>
        <dbReference type="EMBL" id="RDW56701.1"/>
    </source>
</evidence>
<feature type="domain" description="Amidase" evidence="6">
    <location>
        <begin position="85"/>
        <end position="547"/>
    </location>
</feature>
<feature type="active site" description="Charge relay system" evidence="5">
    <location>
        <position position="214"/>
    </location>
</feature>
<evidence type="ECO:0000256" key="4">
    <source>
        <dbReference type="ARBA" id="ARBA00022801"/>
    </source>
</evidence>
<protein>
    <recommendedName>
        <fullName evidence="3">amidase</fullName>
        <ecNumber evidence="3">3.5.1.4</ecNumber>
    </recommendedName>
</protein>
<dbReference type="Gene3D" id="3.90.1300.10">
    <property type="entry name" value="Amidase signature (AS) domain"/>
    <property type="match status" value="1"/>
</dbReference>
<comment type="caution">
    <text evidence="7">The sequence shown here is derived from an EMBL/GenBank/DDBJ whole genome shotgun (WGS) entry which is preliminary data.</text>
</comment>
<evidence type="ECO:0000256" key="3">
    <source>
        <dbReference type="ARBA" id="ARBA00012922"/>
    </source>
</evidence>
<evidence type="ECO:0000256" key="1">
    <source>
        <dbReference type="ARBA" id="ARBA00001311"/>
    </source>
</evidence>
<dbReference type="InterPro" id="IPR023631">
    <property type="entry name" value="Amidase_dom"/>
</dbReference>
<dbReference type="EC" id="3.5.1.4" evidence="3"/>
<dbReference type="AlphaFoldDB" id="A0A3D8Q4E0"/>
<dbReference type="PROSITE" id="PS00571">
    <property type="entry name" value="AMIDASES"/>
    <property type="match status" value="1"/>
</dbReference>
<feature type="active site" description="Acyl-ester intermediate" evidence="5">
    <location>
        <position position="238"/>
    </location>
</feature>
<dbReference type="GO" id="GO:0004040">
    <property type="term" value="F:amidase activity"/>
    <property type="evidence" value="ECO:0007669"/>
    <property type="project" value="UniProtKB-EC"/>
</dbReference>
<dbReference type="PANTHER" id="PTHR46072">
    <property type="entry name" value="AMIDASE-RELATED-RELATED"/>
    <property type="match status" value="1"/>
</dbReference>
<accession>A0A3D8Q4E0</accession>
<dbReference type="InterPro" id="IPR020556">
    <property type="entry name" value="Amidase_CS"/>
</dbReference>
<organism evidence="7 8">
    <name type="scientific">Coleophoma cylindrospora</name>
    <dbReference type="NCBI Taxonomy" id="1849047"/>
    <lineage>
        <taxon>Eukaryota</taxon>
        <taxon>Fungi</taxon>
        <taxon>Dikarya</taxon>
        <taxon>Ascomycota</taxon>
        <taxon>Pezizomycotina</taxon>
        <taxon>Leotiomycetes</taxon>
        <taxon>Helotiales</taxon>
        <taxon>Dermateaceae</taxon>
        <taxon>Coleophoma</taxon>
    </lineage>
</organism>
<keyword evidence="8" id="KW-1185">Reference proteome</keyword>
<evidence type="ECO:0000259" key="6">
    <source>
        <dbReference type="Pfam" id="PF01425"/>
    </source>
</evidence>
<proteinExistence type="inferred from homology"/>
<dbReference type="Pfam" id="PF01425">
    <property type="entry name" value="Amidase"/>
    <property type="match status" value="1"/>
</dbReference>
<dbReference type="OrthoDB" id="6428749at2759"/>
<comment type="catalytic activity">
    <reaction evidence="1">
        <text>a monocarboxylic acid amide + H2O = a monocarboxylate + NH4(+)</text>
        <dbReference type="Rhea" id="RHEA:12020"/>
        <dbReference type="ChEBI" id="CHEBI:15377"/>
        <dbReference type="ChEBI" id="CHEBI:28938"/>
        <dbReference type="ChEBI" id="CHEBI:35757"/>
        <dbReference type="ChEBI" id="CHEBI:83628"/>
        <dbReference type="EC" id="3.5.1.4"/>
    </reaction>
</comment>
<evidence type="ECO:0000256" key="2">
    <source>
        <dbReference type="ARBA" id="ARBA00009199"/>
    </source>
</evidence>
<dbReference type="STRING" id="1849047.A0A3D8Q4E0"/>
<dbReference type="SUPFAM" id="SSF75304">
    <property type="entry name" value="Amidase signature (AS) enzymes"/>
    <property type="match status" value="1"/>
</dbReference>
<sequence>MTAPTIKKPADFAPAIQKKNAEQLELIPLEWRIPAEQLPSDDQLRVVDITSTCGILSADELDIISKDSSELLELLSTGKISCVVVTTAFCKAAAVAHQVTNCLTEIFFAQALQRAKELDDEYASTGLAGPLFGLPISLKDQFEIKGTECNMGIVSWVGHISKENSVLVDILEQAGAIIHCRTNVPQSLMFAESDNFVYGRTSNPFNRKLTPGGSSGGEGAVIAMRGSVIGVGTDLGGSVRIPAAYNGLYGLRPTLHRLPYAGARNTLLGLESVGSALGPISNSISGIAAFTKAVVDSNPWLLDPKVPEIPWRQDMYELKHLKTSSDEPRKPVFGFMRWDEYIMPWPPLQRAMEMAISAVAKAGYEVIEFPCPFSNAIAENIINRIYSSDGSTDLKKTFEKSGEPWHPMISTAEDTPHLTVYESWQLNQEKYKVADAWLKAWNETANRTSTGMAIDGLLLPPSPNVAHLHGEWPRHIIYTSLFNMIDYPGIIIPVHSSVDPVLDPIDKNFKPANDRDAYIQALYSPETYAGAPITVQLVCRRFREEECIGLAGVVVDALKA</sequence>
<dbReference type="Proteomes" id="UP000256645">
    <property type="component" value="Unassembled WGS sequence"/>
</dbReference>
<comment type="similarity">
    <text evidence="2">Belongs to the amidase family.</text>
</comment>
<dbReference type="PIRSF" id="PIRSF001221">
    <property type="entry name" value="Amidase_fungi"/>
    <property type="match status" value="1"/>
</dbReference>
<dbReference type="EMBL" id="PDLM01000033">
    <property type="protein sequence ID" value="RDW56701.1"/>
    <property type="molecule type" value="Genomic_DNA"/>
</dbReference>
<keyword evidence="4" id="KW-0378">Hydrolase</keyword>
<feature type="active site" description="Charge relay system" evidence="5">
    <location>
        <position position="139"/>
    </location>
</feature>
<evidence type="ECO:0000256" key="5">
    <source>
        <dbReference type="PIRSR" id="PIRSR001221-1"/>
    </source>
</evidence>
<dbReference type="InterPro" id="IPR036928">
    <property type="entry name" value="AS_sf"/>
</dbReference>